<dbReference type="OrthoDB" id="8901262at2"/>
<dbReference type="EMBL" id="SLXM01000008">
    <property type="protein sequence ID" value="TCP23701.1"/>
    <property type="molecule type" value="Genomic_DNA"/>
</dbReference>
<sequence>MRNKLLILSCFLSISFWAQNTYVPDDNFEQALIDLGYDNVLDDYVLTSNITNVTSLQISNKGIQDLTGIESFTSLQQLFYIIMY</sequence>
<name>A0A4R2NQH0_9FLAO</name>
<feature type="signal peptide" evidence="1">
    <location>
        <begin position="1"/>
        <end position="18"/>
    </location>
</feature>
<protein>
    <recommendedName>
        <fullName evidence="4">Leucine rich repeat (LRR) protein</fullName>
    </recommendedName>
</protein>
<evidence type="ECO:0000313" key="2">
    <source>
        <dbReference type="EMBL" id="TCP23701.1"/>
    </source>
</evidence>
<proteinExistence type="predicted"/>
<dbReference type="Gene3D" id="3.80.10.10">
    <property type="entry name" value="Ribonuclease Inhibitor"/>
    <property type="match status" value="1"/>
</dbReference>
<dbReference type="AlphaFoldDB" id="A0A4R2NQH0"/>
<keyword evidence="3" id="KW-1185">Reference proteome</keyword>
<accession>A0A4R2NQH0</accession>
<evidence type="ECO:0000256" key="1">
    <source>
        <dbReference type="SAM" id="SignalP"/>
    </source>
</evidence>
<keyword evidence="1" id="KW-0732">Signal</keyword>
<reference evidence="2 3" key="1">
    <citation type="submission" date="2019-03" db="EMBL/GenBank/DDBJ databases">
        <title>Genomic Encyclopedia of Type Strains, Phase IV (KMG-IV): sequencing the most valuable type-strain genomes for metagenomic binning, comparative biology and taxonomic classification.</title>
        <authorList>
            <person name="Goeker M."/>
        </authorList>
    </citation>
    <scope>NUCLEOTIDE SEQUENCE [LARGE SCALE GENOMIC DNA]</scope>
    <source>
        <strain evidence="2 3">DSM 14836</strain>
    </source>
</reference>
<gene>
    <name evidence="2" type="ORF">EV195_108174</name>
</gene>
<comment type="caution">
    <text evidence="2">The sequence shown here is derived from an EMBL/GenBank/DDBJ whole genome shotgun (WGS) entry which is preliminary data.</text>
</comment>
<dbReference type="Proteomes" id="UP000294564">
    <property type="component" value="Unassembled WGS sequence"/>
</dbReference>
<organism evidence="2 3">
    <name type="scientific">Tenacibaculum skagerrakense</name>
    <dbReference type="NCBI Taxonomy" id="186571"/>
    <lineage>
        <taxon>Bacteria</taxon>
        <taxon>Pseudomonadati</taxon>
        <taxon>Bacteroidota</taxon>
        <taxon>Flavobacteriia</taxon>
        <taxon>Flavobacteriales</taxon>
        <taxon>Flavobacteriaceae</taxon>
        <taxon>Tenacibaculum</taxon>
    </lineage>
</organism>
<feature type="chain" id="PRO_5020684652" description="Leucine rich repeat (LRR) protein" evidence="1">
    <location>
        <begin position="19"/>
        <end position="84"/>
    </location>
</feature>
<dbReference type="InterPro" id="IPR032675">
    <property type="entry name" value="LRR_dom_sf"/>
</dbReference>
<dbReference type="RefSeq" id="WP_132795512.1">
    <property type="nucleotide sequence ID" value="NZ_SLXM01000008.1"/>
</dbReference>
<evidence type="ECO:0000313" key="3">
    <source>
        <dbReference type="Proteomes" id="UP000294564"/>
    </source>
</evidence>
<evidence type="ECO:0008006" key="4">
    <source>
        <dbReference type="Google" id="ProtNLM"/>
    </source>
</evidence>